<dbReference type="InterPro" id="IPR002048">
    <property type="entry name" value="EF_hand_dom"/>
</dbReference>
<evidence type="ECO:0000256" key="11">
    <source>
        <dbReference type="ARBA" id="ARBA00023264"/>
    </source>
</evidence>
<dbReference type="InterPro" id="IPR011992">
    <property type="entry name" value="EF-hand-dom_pair"/>
</dbReference>
<evidence type="ECO:0000256" key="13">
    <source>
        <dbReference type="ARBA" id="ARBA00025707"/>
    </source>
</evidence>
<dbReference type="UniPathway" id="UPA00085"/>
<keyword evidence="6 14" id="KW-0812">Transmembrane</keyword>
<dbReference type="OrthoDB" id="272512at2759"/>
<evidence type="ECO:0000256" key="14">
    <source>
        <dbReference type="SAM" id="Phobius"/>
    </source>
</evidence>
<dbReference type="SMART" id="SM00563">
    <property type="entry name" value="PlsC"/>
    <property type="match status" value="1"/>
</dbReference>
<name>A0A1J1HYJ6_9DIPT</name>
<dbReference type="GO" id="GO:0016020">
    <property type="term" value="C:membrane"/>
    <property type="evidence" value="ECO:0007669"/>
    <property type="project" value="UniProtKB-SubCell"/>
</dbReference>
<dbReference type="PROSITE" id="PS50222">
    <property type="entry name" value="EF_HAND_2"/>
    <property type="match status" value="1"/>
</dbReference>
<dbReference type="SUPFAM" id="SSF47473">
    <property type="entry name" value="EF-hand"/>
    <property type="match status" value="1"/>
</dbReference>
<dbReference type="EMBL" id="CVRI01000020">
    <property type="protein sequence ID" value="CRK91201.1"/>
    <property type="molecule type" value="Genomic_DNA"/>
</dbReference>
<dbReference type="STRING" id="568069.A0A1J1HYJ6"/>
<evidence type="ECO:0000256" key="1">
    <source>
        <dbReference type="ARBA" id="ARBA00004370"/>
    </source>
</evidence>
<gene>
    <name evidence="16" type="ORF">CLUMA_CG004884</name>
</gene>
<evidence type="ECO:0000256" key="12">
    <source>
        <dbReference type="ARBA" id="ARBA00023315"/>
    </source>
</evidence>
<dbReference type="PANTHER" id="PTHR23063:SF52">
    <property type="entry name" value="LYSOPHOSPHATIDYLCHOLINE ACYLTRANSFERASE"/>
    <property type="match status" value="1"/>
</dbReference>
<comment type="similarity">
    <text evidence="3">Belongs to the 1-acyl-sn-glycerol-3-phosphate acyltransferase family.</text>
</comment>
<accession>A0A1J1HYJ6</accession>
<comment type="subcellular location">
    <subcellularLocation>
        <location evidence="1">Membrane</location>
    </subcellularLocation>
</comment>
<dbReference type="InterPro" id="IPR045252">
    <property type="entry name" value="LPCAT1-like"/>
</dbReference>
<dbReference type="GO" id="GO:0042171">
    <property type="term" value="F:lysophosphatidic acid acyltransferase activity"/>
    <property type="evidence" value="ECO:0007669"/>
    <property type="project" value="TreeGrafter"/>
</dbReference>
<keyword evidence="12" id="KW-0012">Acyltransferase</keyword>
<dbReference type="GO" id="GO:0008374">
    <property type="term" value="F:O-acyltransferase activity"/>
    <property type="evidence" value="ECO:0007669"/>
    <property type="project" value="InterPro"/>
</dbReference>
<comment type="pathway">
    <text evidence="13">Phospholipid metabolism.</text>
</comment>
<keyword evidence="9 14" id="KW-0472">Membrane</keyword>
<dbReference type="PANTHER" id="PTHR23063">
    <property type="entry name" value="PHOSPHOLIPID ACYLTRANSFERASE"/>
    <property type="match status" value="1"/>
</dbReference>
<keyword evidence="17" id="KW-1185">Reference proteome</keyword>
<evidence type="ECO:0000256" key="4">
    <source>
        <dbReference type="ARBA" id="ARBA00022516"/>
    </source>
</evidence>
<dbReference type="Proteomes" id="UP000183832">
    <property type="component" value="Unassembled WGS sequence"/>
</dbReference>
<evidence type="ECO:0000256" key="10">
    <source>
        <dbReference type="ARBA" id="ARBA00023209"/>
    </source>
</evidence>
<keyword evidence="7 14" id="KW-1133">Transmembrane helix</keyword>
<dbReference type="GO" id="GO:0005509">
    <property type="term" value="F:calcium ion binding"/>
    <property type="evidence" value="ECO:0007669"/>
    <property type="project" value="InterPro"/>
</dbReference>
<protein>
    <submittedName>
        <fullName evidence="16">CLUMA_CG004884, isoform A</fullName>
    </submittedName>
</protein>
<evidence type="ECO:0000256" key="3">
    <source>
        <dbReference type="ARBA" id="ARBA00008655"/>
    </source>
</evidence>
<dbReference type="GO" id="GO:0005783">
    <property type="term" value="C:endoplasmic reticulum"/>
    <property type="evidence" value="ECO:0007669"/>
    <property type="project" value="TreeGrafter"/>
</dbReference>
<evidence type="ECO:0000256" key="6">
    <source>
        <dbReference type="ARBA" id="ARBA00022692"/>
    </source>
</evidence>
<proteinExistence type="inferred from homology"/>
<sequence length="500" mass="57908">MVYKVELNKNNRNRPYRKISLENPFIRYPDNIWDEENIVFDITKTIVLTVLLVPLRIFGILTILLVTWSIACIGIFGITHEELKRKPLKGWRRKVRTLCGHLFRLMYVVGSANWIKVKGKLASPKEAPILIGGPHTSFFDALIVIISGPASVVGKVEAGKIPFFGKIIDLAQPIYVCRENHDSRSQTIQDIYERTNSDDDWPHTLIFPEGTCTNKKSMVQFKPGAFNPGLPVQPVVIRYPNKVDTLTWAWQGPNVFILFWRSLSQLHTYIEVEYLPVYNPSEEEIKNPKLFASNVQKIMAKAMNLPISDYNFDDCKLMDYAQKCKLKFAPQIADVAKFRHKIGLSGSNIEECIANENFEGTADFNISFDEFINRLKIPADDISYTLFSIFSSEEEATVIDFKEYLLHSLFLIKIRNPKIELVMLLFKVYGDCGRLPRESFCQIIKLFLKLSSTDINKLFFKLDKDEKGYILFEDFRKATEKEEKFRYLYEPNQNFRQKTN</sequence>
<evidence type="ECO:0000313" key="16">
    <source>
        <dbReference type="EMBL" id="CRK91201.1"/>
    </source>
</evidence>
<dbReference type="CDD" id="cd07991">
    <property type="entry name" value="LPLAT_LPCAT1-like"/>
    <property type="match status" value="1"/>
</dbReference>
<keyword evidence="5" id="KW-0808">Transferase</keyword>
<dbReference type="AlphaFoldDB" id="A0A1J1HYJ6"/>
<dbReference type="InterPro" id="IPR002123">
    <property type="entry name" value="Plipid/glycerol_acylTrfase"/>
</dbReference>
<dbReference type="Pfam" id="PF01553">
    <property type="entry name" value="Acyltransferase"/>
    <property type="match status" value="1"/>
</dbReference>
<evidence type="ECO:0000313" key="17">
    <source>
        <dbReference type="Proteomes" id="UP000183832"/>
    </source>
</evidence>
<dbReference type="Gene3D" id="1.10.238.10">
    <property type="entry name" value="EF-hand"/>
    <property type="match status" value="1"/>
</dbReference>
<reference evidence="16 17" key="1">
    <citation type="submission" date="2015-04" db="EMBL/GenBank/DDBJ databases">
        <authorList>
            <person name="Syromyatnikov M.Y."/>
            <person name="Popov V.N."/>
        </authorList>
    </citation>
    <scope>NUCLEOTIDE SEQUENCE [LARGE SCALE GENOMIC DNA]</scope>
</reference>
<comment type="pathway">
    <text evidence="2">Lipid metabolism; phospholipid metabolism.</text>
</comment>
<keyword evidence="11" id="KW-1208">Phospholipid metabolism</keyword>
<keyword evidence="8" id="KW-0443">Lipid metabolism</keyword>
<evidence type="ECO:0000256" key="7">
    <source>
        <dbReference type="ARBA" id="ARBA00022989"/>
    </source>
</evidence>
<keyword evidence="10" id="KW-0594">Phospholipid biosynthesis</keyword>
<dbReference type="GO" id="GO:0008654">
    <property type="term" value="P:phospholipid biosynthetic process"/>
    <property type="evidence" value="ECO:0007669"/>
    <property type="project" value="UniProtKB-KW"/>
</dbReference>
<organism evidence="16 17">
    <name type="scientific">Clunio marinus</name>
    <dbReference type="NCBI Taxonomy" id="568069"/>
    <lineage>
        <taxon>Eukaryota</taxon>
        <taxon>Metazoa</taxon>
        <taxon>Ecdysozoa</taxon>
        <taxon>Arthropoda</taxon>
        <taxon>Hexapoda</taxon>
        <taxon>Insecta</taxon>
        <taxon>Pterygota</taxon>
        <taxon>Neoptera</taxon>
        <taxon>Endopterygota</taxon>
        <taxon>Diptera</taxon>
        <taxon>Nematocera</taxon>
        <taxon>Chironomoidea</taxon>
        <taxon>Chironomidae</taxon>
        <taxon>Clunio</taxon>
    </lineage>
</organism>
<feature type="transmembrane region" description="Helical" evidence="14">
    <location>
        <begin position="57"/>
        <end position="78"/>
    </location>
</feature>
<dbReference type="SUPFAM" id="SSF69593">
    <property type="entry name" value="Glycerol-3-phosphate (1)-acyltransferase"/>
    <property type="match status" value="1"/>
</dbReference>
<evidence type="ECO:0000256" key="5">
    <source>
        <dbReference type="ARBA" id="ARBA00022679"/>
    </source>
</evidence>
<feature type="domain" description="EF-hand" evidence="15">
    <location>
        <begin position="450"/>
        <end position="485"/>
    </location>
</feature>
<keyword evidence="4" id="KW-0444">Lipid biosynthesis</keyword>
<evidence type="ECO:0000256" key="9">
    <source>
        <dbReference type="ARBA" id="ARBA00023136"/>
    </source>
</evidence>
<evidence type="ECO:0000256" key="8">
    <source>
        <dbReference type="ARBA" id="ARBA00023098"/>
    </source>
</evidence>
<evidence type="ECO:0000256" key="2">
    <source>
        <dbReference type="ARBA" id="ARBA00005074"/>
    </source>
</evidence>
<evidence type="ECO:0000259" key="15">
    <source>
        <dbReference type="PROSITE" id="PS50222"/>
    </source>
</evidence>